<dbReference type="GO" id="GO:0009279">
    <property type="term" value="C:cell outer membrane"/>
    <property type="evidence" value="ECO:0007669"/>
    <property type="project" value="UniProtKB-SubCell"/>
</dbReference>
<evidence type="ECO:0000256" key="6">
    <source>
        <dbReference type="ARBA" id="ARBA00023237"/>
    </source>
</evidence>
<accession>A0A9J7BRP6</accession>
<evidence type="ECO:0000256" key="2">
    <source>
        <dbReference type="ARBA" id="ARBA00022448"/>
    </source>
</evidence>
<evidence type="ECO:0000256" key="7">
    <source>
        <dbReference type="SAM" id="SignalP"/>
    </source>
</evidence>
<keyword evidence="3" id="KW-1134">Transmembrane beta strand</keyword>
<evidence type="ECO:0000313" key="10">
    <source>
        <dbReference type="Proteomes" id="UP001059380"/>
    </source>
</evidence>
<dbReference type="GO" id="GO:0015344">
    <property type="term" value="F:siderophore uptake transmembrane transporter activity"/>
    <property type="evidence" value="ECO:0007669"/>
    <property type="project" value="TreeGrafter"/>
</dbReference>
<feature type="chain" id="PRO_5039921530" evidence="7">
    <location>
        <begin position="21"/>
        <end position="1108"/>
    </location>
</feature>
<evidence type="ECO:0000259" key="8">
    <source>
        <dbReference type="Pfam" id="PF25183"/>
    </source>
</evidence>
<dbReference type="InterPro" id="IPR036942">
    <property type="entry name" value="Beta-barrel_TonB_sf"/>
</dbReference>
<dbReference type="SUPFAM" id="SSF49452">
    <property type="entry name" value="Starch-binding domain-like"/>
    <property type="match status" value="1"/>
</dbReference>
<protein>
    <submittedName>
        <fullName evidence="9">TonB-dependent receptor</fullName>
    </submittedName>
</protein>
<dbReference type="EMBL" id="CP093313">
    <property type="protein sequence ID" value="UWZ85564.1"/>
    <property type="molecule type" value="Genomic_DNA"/>
</dbReference>
<dbReference type="PANTHER" id="PTHR30069">
    <property type="entry name" value="TONB-DEPENDENT OUTER MEMBRANE RECEPTOR"/>
    <property type="match status" value="1"/>
</dbReference>
<evidence type="ECO:0000256" key="5">
    <source>
        <dbReference type="ARBA" id="ARBA00023136"/>
    </source>
</evidence>
<keyword evidence="5" id="KW-0472">Membrane</keyword>
<evidence type="ECO:0000256" key="1">
    <source>
        <dbReference type="ARBA" id="ARBA00004571"/>
    </source>
</evidence>
<sequence length="1108" mass="120438">MKFLRNLLALLVLTSLSLSAQQITGIIRGTVTDPSGAVVQGASVTARQTETGLSRTTTTDRNGNYVLLELPVGHYSLKVASAGFQEYVQDGVTLNVNETASVSPRLVVGSEKQQVLVSSDAPLIEPTVTSLGKVVEQQELEDLPLNGRNFSQLGLLQPGVVPLTPGVAEAGGSLRNGQAYAVNGQRPESNNFLIDGANNFNGVDGGFVLKPPVDAISEFRIITHGANAEFGGALGSTTNIITRSGTNRVHGTVWEFLRNDAVDANNYFAQQKEPLKQNQFGAAIGAPIKKDRTFVFGFYEGFRNRQGESELTTVPSVAQRGGDFSELCPGGKDSGFTPEGFCKDPSGQLFNVFARKPYPYNQVPPEQFNSVSKNLLNFFPLPNAGTNLLSTTQTLKNDSDQFGIKVDHYLGQRDNLSFRYMFYQLSQIDPLSPGGASVPGFPVGEDQRAQNFVAQETHTFSPALIGVFRFSFLRNKFLFGEREDHQPPSDFGFQYEPSLDVAAGPPFIQVNGYATVGDPITGPRNTYENVFDYSGSLTWVHGKHELKFGGGYQHQQINVLQGIATNGFFVFVPFPVTDAFASFLTGQPVVFLQGIGDFARGIRGNNGNAYVQDTYKISRRFTINAGVRYELPAPYTEIHNRLSLFEPGKQSKILPDAPAGLLYPGDSGVPAGLIQTEKTAFAPRVGIAWDPAGDGKLLVTSSYAMFYEPYYTGQGGPLQSPISAPPYLGTPQVSLPNFADPFNGHPPAPGTFSTPLTNLTLAPNLKLPYTQDWDLNVERSFASDWLVELGYVGTKGTRLPRFIEANPAVFVPGYVNGQPISNSSNADQRRLYSGCTLEDSPSSCQFSSTGEIAGIAGSSYHALEASLRKRFSHGLSFLASYTWSKAIDDVSSFNITGSAAKPVAGENDLAQNPFDLAAERGLSLFDARNRFVGSYEWALPFWNHPQNWYQWALGGWQLNGIATLMSGTPFTVFDSNDVSAQGSAPEITGFSAQRPNIVGNPNSGPRKVGSWLNAGAFQRLDTVTNAGQFGTEGRNVNVGPGYADWDFGTLKNFRVTESTHVQFRAELFNILNRTNFRLPDSDISSPTFNHILAAQSPRQVQFALKFMY</sequence>
<evidence type="ECO:0000256" key="4">
    <source>
        <dbReference type="ARBA" id="ARBA00022692"/>
    </source>
</evidence>
<feature type="signal peptide" evidence="7">
    <location>
        <begin position="1"/>
        <end position="20"/>
    </location>
</feature>
<keyword evidence="6" id="KW-0998">Cell outer membrane</keyword>
<dbReference type="AlphaFoldDB" id="A0A9J7BRP6"/>
<name>A0A9J7BRP6_9BACT</name>
<keyword evidence="4" id="KW-0812">Transmembrane</keyword>
<dbReference type="InterPro" id="IPR013784">
    <property type="entry name" value="Carb-bd-like_fold"/>
</dbReference>
<keyword evidence="10" id="KW-1185">Reference proteome</keyword>
<comment type="subcellular location">
    <subcellularLocation>
        <location evidence="1">Cell outer membrane</location>
        <topology evidence="1">Multi-pass membrane protein</topology>
    </subcellularLocation>
</comment>
<dbReference type="Pfam" id="PF25183">
    <property type="entry name" value="OMP_b-brl_4"/>
    <property type="match status" value="1"/>
</dbReference>
<dbReference type="Proteomes" id="UP001059380">
    <property type="component" value="Chromosome"/>
</dbReference>
<dbReference type="SUPFAM" id="SSF56935">
    <property type="entry name" value="Porins"/>
    <property type="match status" value="1"/>
</dbReference>
<dbReference type="GO" id="GO:0044718">
    <property type="term" value="P:siderophore transmembrane transport"/>
    <property type="evidence" value="ECO:0007669"/>
    <property type="project" value="TreeGrafter"/>
</dbReference>
<organism evidence="9 10">
    <name type="scientific">Occallatibacter riparius</name>
    <dbReference type="NCBI Taxonomy" id="1002689"/>
    <lineage>
        <taxon>Bacteria</taxon>
        <taxon>Pseudomonadati</taxon>
        <taxon>Acidobacteriota</taxon>
        <taxon>Terriglobia</taxon>
        <taxon>Terriglobales</taxon>
        <taxon>Acidobacteriaceae</taxon>
        <taxon>Occallatibacter</taxon>
    </lineage>
</organism>
<dbReference type="Gene3D" id="2.60.40.1120">
    <property type="entry name" value="Carboxypeptidase-like, regulatory domain"/>
    <property type="match status" value="1"/>
</dbReference>
<dbReference type="InterPro" id="IPR039426">
    <property type="entry name" value="TonB-dep_rcpt-like"/>
</dbReference>
<dbReference type="RefSeq" id="WP_260795128.1">
    <property type="nucleotide sequence ID" value="NZ_CP093313.1"/>
</dbReference>
<dbReference type="GO" id="GO:0030246">
    <property type="term" value="F:carbohydrate binding"/>
    <property type="evidence" value="ECO:0007669"/>
    <property type="project" value="InterPro"/>
</dbReference>
<keyword evidence="7" id="KW-0732">Signal</keyword>
<gene>
    <name evidence="9" type="ORF">MOP44_06380</name>
</gene>
<reference evidence="9" key="1">
    <citation type="submission" date="2021-04" db="EMBL/GenBank/DDBJ databases">
        <title>Phylogenetic analysis of Acidobacteriaceae.</title>
        <authorList>
            <person name="Qiu L."/>
            <person name="Zhang Q."/>
        </authorList>
    </citation>
    <scope>NUCLEOTIDE SEQUENCE</scope>
    <source>
        <strain evidence="9">DSM 25168</strain>
    </source>
</reference>
<proteinExistence type="predicted"/>
<dbReference type="InterPro" id="IPR057601">
    <property type="entry name" value="Oar-like_b-barrel"/>
</dbReference>
<dbReference type="Pfam" id="PF13620">
    <property type="entry name" value="CarboxypepD_reg"/>
    <property type="match status" value="1"/>
</dbReference>
<dbReference type="PANTHER" id="PTHR30069:SF46">
    <property type="entry name" value="OAR PROTEIN"/>
    <property type="match status" value="1"/>
</dbReference>
<evidence type="ECO:0000256" key="3">
    <source>
        <dbReference type="ARBA" id="ARBA00022452"/>
    </source>
</evidence>
<keyword evidence="2" id="KW-0813">Transport</keyword>
<dbReference type="Gene3D" id="2.40.170.20">
    <property type="entry name" value="TonB-dependent receptor, beta-barrel domain"/>
    <property type="match status" value="1"/>
</dbReference>
<evidence type="ECO:0000313" key="9">
    <source>
        <dbReference type="EMBL" id="UWZ85564.1"/>
    </source>
</evidence>
<keyword evidence="9" id="KW-0675">Receptor</keyword>
<dbReference type="KEGG" id="orp:MOP44_06380"/>
<feature type="domain" description="TonB-dependent transporter Oar-like beta-barrel" evidence="8">
    <location>
        <begin position="241"/>
        <end position="1101"/>
    </location>
</feature>